<dbReference type="PANTHER" id="PTHR42879">
    <property type="entry name" value="3-OXOACYL-(ACYL-CARRIER-PROTEIN) REDUCTASE"/>
    <property type="match status" value="1"/>
</dbReference>
<accession>A0A382J4N4</accession>
<dbReference type="Pfam" id="PF13561">
    <property type="entry name" value="adh_short_C2"/>
    <property type="match status" value="1"/>
</dbReference>
<evidence type="ECO:0000256" key="1">
    <source>
        <dbReference type="ARBA" id="ARBA00006484"/>
    </source>
</evidence>
<dbReference type="SUPFAM" id="SSF51735">
    <property type="entry name" value="NAD(P)-binding Rossmann-fold domains"/>
    <property type="match status" value="1"/>
</dbReference>
<protein>
    <recommendedName>
        <fullName evidence="4">SDR family oxidoreductase</fullName>
    </recommendedName>
</protein>
<dbReference type="PRINTS" id="PR00081">
    <property type="entry name" value="GDHRDH"/>
</dbReference>
<gene>
    <name evidence="3" type="ORF">METZ01_LOCUS259854</name>
</gene>
<dbReference type="PANTHER" id="PTHR42879:SF2">
    <property type="entry name" value="3-OXOACYL-[ACYL-CARRIER-PROTEIN] REDUCTASE FABG"/>
    <property type="match status" value="1"/>
</dbReference>
<evidence type="ECO:0000313" key="3">
    <source>
        <dbReference type="EMBL" id="SVC07000.1"/>
    </source>
</evidence>
<sequence>MHAGGDHAKPEDPGALRHDRRDRGELERQRPDQMIELGNKVILVTGSTSGIGYATAMYFATLGARVVGTARQETDLAAELSDAGARAALLLTADMSREDQVAGAIDNILHEFGDLHFAFNNAGIFLRELPLDEHETETWNELIAANLTSVYYCMKHEIRAMRSTSTSGVIINNASVVGHRGSAASGIAYTTAKHGVIGMTRQAAITYAETGIRINAVSPGPTLTPATSPDMALPEPEAKAKISELNPTGEMAPIETIAATVAFLCSDLAQGINGHDVPIDGGQLAKL</sequence>
<evidence type="ECO:0008006" key="4">
    <source>
        <dbReference type="Google" id="ProtNLM"/>
    </source>
</evidence>
<evidence type="ECO:0000256" key="2">
    <source>
        <dbReference type="SAM" id="MobiDB-lite"/>
    </source>
</evidence>
<dbReference type="EMBL" id="UINC01071804">
    <property type="protein sequence ID" value="SVC07000.1"/>
    <property type="molecule type" value="Genomic_DNA"/>
</dbReference>
<feature type="region of interest" description="Disordered" evidence="2">
    <location>
        <begin position="1"/>
        <end position="31"/>
    </location>
</feature>
<dbReference type="InterPro" id="IPR050259">
    <property type="entry name" value="SDR"/>
</dbReference>
<dbReference type="PRINTS" id="PR00080">
    <property type="entry name" value="SDRFAMILY"/>
</dbReference>
<dbReference type="FunFam" id="3.40.50.720:FF:000084">
    <property type="entry name" value="Short-chain dehydrogenase reductase"/>
    <property type="match status" value="1"/>
</dbReference>
<proteinExistence type="inferred from homology"/>
<name>A0A382J4N4_9ZZZZ</name>
<organism evidence="3">
    <name type="scientific">marine metagenome</name>
    <dbReference type="NCBI Taxonomy" id="408172"/>
    <lineage>
        <taxon>unclassified sequences</taxon>
        <taxon>metagenomes</taxon>
        <taxon>ecological metagenomes</taxon>
    </lineage>
</organism>
<dbReference type="AlphaFoldDB" id="A0A382J4N4"/>
<dbReference type="PROSITE" id="PS00061">
    <property type="entry name" value="ADH_SHORT"/>
    <property type="match status" value="1"/>
</dbReference>
<comment type="similarity">
    <text evidence="1">Belongs to the short-chain dehydrogenases/reductases (SDR) family.</text>
</comment>
<dbReference type="InterPro" id="IPR002347">
    <property type="entry name" value="SDR_fam"/>
</dbReference>
<dbReference type="GO" id="GO:0032787">
    <property type="term" value="P:monocarboxylic acid metabolic process"/>
    <property type="evidence" value="ECO:0007669"/>
    <property type="project" value="UniProtKB-ARBA"/>
</dbReference>
<dbReference type="InterPro" id="IPR036291">
    <property type="entry name" value="NAD(P)-bd_dom_sf"/>
</dbReference>
<reference evidence="3" key="1">
    <citation type="submission" date="2018-05" db="EMBL/GenBank/DDBJ databases">
        <authorList>
            <person name="Lanie J.A."/>
            <person name="Ng W.-L."/>
            <person name="Kazmierczak K.M."/>
            <person name="Andrzejewski T.M."/>
            <person name="Davidsen T.M."/>
            <person name="Wayne K.J."/>
            <person name="Tettelin H."/>
            <person name="Glass J.I."/>
            <person name="Rusch D."/>
            <person name="Podicherti R."/>
            <person name="Tsui H.-C.T."/>
            <person name="Winkler M.E."/>
        </authorList>
    </citation>
    <scope>NUCLEOTIDE SEQUENCE</scope>
</reference>
<dbReference type="InterPro" id="IPR020904">
    <property type="entry name" value="Sc_DH/Rdtase_CS"/>
</dbReference>
<dbReference type="Gene3D" id="3.40.50.720">
    <property type="entry name" value="NAD(P)-binding Rossmann-like Domain"/>
    <property type="match status" value="1"/>
</dbReference>
<dbReference type="CDD" id="cd05233">
    <property type="entry name" value="SDR_c"/>
    <property type="match status" value="1"/>
</dbReference>